<reference evidence="1 2" key="1">
    <citation type="submission" date="2018-03" db="EMBL/GenBank/DDBJ databases">
        <title>Genomic Encyclopedia of Type Strains, Phase III (KMG-III): the genomes of soil and plant-associated and newly described type strains.</title>
        <authorList>
            <person name="Whitman W."/>
        </authorList>
    </citation>
    <scope>NUCLEOTIDE SEQUENCE [LARGE SCALE GENOMIC DNA]</scope>
    <source>
        <strain evidence="1 2">CGMCC 4.7104</strain>
    </source>
</reference>
<gene>
    <name evidence="1" type="ORF">B0I32_1581</name>
</gene>
<dbReference type="NCBIfam" id="NF047719">
    <property type="entry name" value="SCO6745_fam_HTH"/>
    <property type="match status" value="1"/>
</dbReference>
<proteinExistence type="predicted"/>
<evidence type="ECO:0008006" key="3">
    <source>
        <dbReference type="Google" id="ProtNLM"/>
    </source>
</evidence>
<accession>A0A2T0LK86</accession>
<dbReference type="Proteomes" id="UP000238312">
    <property type="component" value="Unassembled WGS sequence"/>
</dbReference>
<dbReference type="Pfam" id="PF21863">
    <property type="entry name" value="HTH_67"/>
    <property type="match status" value="1"/>
</dbReference>
<organism evidence="1 2">
    <name type="scientific">Nonomuraea fuscirosea</name>
    <dbReference type="NCBI Taxonomy" id="1291556"/>
    <lineage>
        <taxon>Bacteria</taxon>
        <taxon>Bacillati</taxon>
        <taxon>Actinomycetota</taxon>
        <taxon>Actinomycetes</taxon>
        <taxon>Streptosporangiales</taxon>
        <taxon>Streptosporangiaceae</taxon>
        <taxon>Nonomuraea</taxon>
    </lineage>
</organism>
<dbReference type="AlphaFoldDB" id="A0A2T0LK86"/>
<evidence type="ECO:0000313" key="2">
    <source>
        <dbReference type="Proteomes" id="UP000238312"/>
    </source>
</evidence>
<comment type="caution">
    <text evidence="1">The sequence shown here is derived from an EMBL/GenBank/DDBJ whole genome shotgun (WGS) entry which is preliminary data.</text>
</comment>
<dbReference type="InterPro" id="IPR054058">
    <property type="entry name" value="HTH_67"/>
</dbReference>
<protein>
    <recommendedName>
        <fullName evidence="3">EvbL</fullName>
    </recommendedName>
</protein>
<name>A0A2T0LK86_9ACTN</name>
<sequence length="248" mass="26889">MSKMSATEAVFATHRTIHRIGNTWMSSRETAEYAAQVGFDDPLAFYFVGRGGAIGDVEPSAVHAAFGFFERGMVESMWRKGITVGSPRDTADRYSTACAAWGEKYLASVPDLTRLVSLAEDIVETADDSGLVLFSAWRARSRTRNAAGRLAQLIHLLREWRGGLHLATTTALGLAPLHAILASDGPGQANFSGWGADLPVPHELKPLRDEAEERTTMLAAAVYEAALKREELAEFVRLVDATGALVLD</sequence>
<dbReference type="EMBL" id="PVNG01000058">
    <property type="protein sequence ID" value="PRX43203.1"/>
    <property type="molecule type" value="Genomic_DNA"/>
</dbReference>
<keyword evidence="2" id="KW-1185">Reference proteome</keyword>
<evidence type="ECO:0000313" key="1">
    <source>
        <dbReference type="EMBL" id="PRX43203.1"/>
    </source>
</evidence>